<dbReference type="PANTHER" id="PTHR38224:SF1">
    <property type="entry name" value="PHLOEM SPECIFIC PROTEIN"/>
    <property type="match status" value="1"/>
</dbReference>
<sequence length="101" mass="12145">MQHRSSEHQTKHPCRVDTTEDFQIRVSMFEQMPRRLTDAPKYPDVYANHKKGRVVQYETNRYAREDNNKVYEEDVDAEADDFIKHEHKKFQLSKWMSENGA</sequence>
<reference evidence="1 2" key="1">
    <citation type="submission" date="2019-07" db="EMBL/GenBank/DDBJ databases">
        <title>De Novo Assembly of kiwifruit Actinidia rufa.</title>
        <authorList>
            <person name="Sugita-Konishi S."/>
            <person name="Sato K."/>
            <person name="Mori E."/>
            <person name="Abe Y."/>
            <person name="Kisaki G."/>
            <person name="Hamano K."/>
            <person name="Suezawa K."/>
            <person name="Otani M."/>
            <person name="Fukuda T."/>
            <person name="Manabe T."/>
            <person name="Gomi K."/>
            <person name="Tabuchi M."/>
            <person name="Akimitsu K."/>
            <person name="Kataoka I."/>
        </authorList>
    </citation>
    <scope>NUCLEOTIDE SEQUENCE [LARGE SCALE GENOMIC DNA]</scope>
    <source>
        <strain evidence="2">cv. Fuchu</strain>
    </source>
</reference>
<accession>A0A7J0FNR9</accession>
<dbReference type="PANTHER" id="PTHR38224">
    <property type="entry name" value="PHLOEM SPECIFIC PROTEIN"/>
    <property type="match status" value="1"/>
</dbReference>
<dbReference type="OrthoDB" id="1482182at2759"/>
<evidence type="ECO:0000313" key="1">
    <source>
        <dbReference type="EMBL" id="GFZ00047.1"/>
    </source>
</evidence>
<evidence type="ECO:0000313" key="2">
    <source>
        <dbReference type="Proteomes" id="UP000585474"/>
    </source>
</evidence>
<dbReference type="EMBL" id="BJWL01000013">
    <property type="protein sequence ID" value="GFZ00047.1"/>
    <property type="molecule type" value="Genomic_DNA"/>
</dbReference>
<dbReference type="Proteomes" id="UP000585474">
    <property type="component" value="Unassembled WGS sequence"/>
</dbReference>
<gene>
    <name evidence="1" type="ORF">Acr_13g0014460</name>
</gene>
<comment type="caution">
    <text evidence="1">The sequence shown here is derived from an EMBL/GenBank/DDBJ whole genome shotgun (WGS) entry which is preliminary data.</text>
</comment>
<name>A0A7J0FNR9_9ERIC</name>
<protein>
    <submittedName>
        <fullName evidence="1">Uncharacterized protein</fullName>
    </submittedName>
</protein>
<dbReference type="AlphaFoldDB" id="A0A7J0FNR9"/>
<keyword evidence="2" id="KW-1185">Reference proteome</keyword>
<proteinExistence type="predicted"/>
<organism evidence="1 2">
    <name type="scientific">Actinidia rufa</name>
    <dbReference type="NCBI Taxonomy" id="165716"/>
    <lineage>
        <taxon>Eukaryota</taxon>
        <taxon>Viridiplantae</taxon>
        <taxon>Streptophyta</taxon>
        <taxon>Embryophyta</taxon>
        <taxon>Tracheophyta</taxon>
        <taxon>Spermatophyta</taxon>
        <taxon>Magnoliopsida</taxon>
        <taxon>eudicotyledons</taxon>
        <taxon>Gunneridae</taxon>
        <taxon>Pentapetalae</taxon>
        <taxon>asterids</taxon>
        <taxon>Ericales</taxon>
        <taxon>Actinidiaceae</taxon>
        <taxon>Actinidia</taxon>
    </lineage>
</organism>